<comment type="subcellular location">
    <subcellularLocation>
        <location evidence="1">Cell membrane</location>
        <topology evidence="1">Single-pass type I membrane protein</topology>
    </subcellularLocation>
</comment>
<dbReference type="CDD" id="cd11304">
    <property type="entry name" value="Cadherin_repeat"/>
    <property type="match status" value="3"/>
</dbReference>
<keyword evidence="2" id="KW-1003">Cell membrane</keyword>
<dbReference type="SMART" id="SM00112">
    <property type="entry name" value="CA"/>
    <property type="match status" value="3"/>
</dbReference>
<gene>
    <name evidence="14" type="ORF">DNTS_035621</name>
</gene>
<keyword evidence="8" id="KW-1133">Transmembrane helix</keyword>
<proteinExistence type="predicted"/>
<evidence type="ECO:0000256" key="6">
    <source>
        <dbReference type="ARBA" id="ARBA00022837"/>
    </source>
</evidence>
<evidence type="ECO:0000256" key="3">
    <source>
        <dbReference type="ARBA" id="ARBA00022692"/>
    </source>
</evidence>
<dbReference type="GO" id="GO:0005509">
    <property type="term" value="F:calcium ion binding"/>
    <property type="evidence" value="ECO:0007669"/>
    <property type="project" value="UniProtKB-UniRule"/>
</dbReference>
<dbReference type="SUPFAM" id="SSF49313">
    <property type="entry name" value="Cadherin-like"/>
    <property type="match status" value="3"/>
</dbReference>
<evidence type="ECO:0000256" key="12">
    <source>
        <dbReference type="SAM" id="SignalP"/>
    </source>
</evidence>
<evidence type="ECO:0000256" key="5">
    <source>
        <dbReference type="ARBA" id="ARBA00022737"/>
    </source>
</evidence>
<dbReference type="PROSITE" id="PS00232">
    <property type="entry name" value="CADHERIN_1"/>
    <property type="match status" value="1"/>
</dbReference>
<evidence type="ECO:0000256" key="2">
    <source>
        <dbReference type="ARBA" id="ARBA00022475"/>
    </source>
</evidence>
<feature type="domain" description="Cadherin" evidence="13">
    <location>
        <begin position="29"/>
        <end position="134"/>
    </location>
</feature>
<dbReference type="OrthoDB" id="6252479at2759"/>
<dbReference type="FunFam" id="2.60.40.60:FF:000002">
    <property type="entry name" value="Protocadherin alpha 2"/>
    <property type="match status" value="1"/>
</dbReference>
<dbReference type="InterPro" id="IPR020894">
    <property type="entry name" value="Cadherin_CS"/>
</dbReference>
<keyword evidence="3" id="KW-0812">Transmembrane</keyword>
<evidence type="ECO:0000256" key="9">
    <source>
        <dbReference type="ARBA" id="ARBA00023136"/>
    </source>
</evidence>
<evidence type="ECO:0000256" key="7">
    <source>
        <dbReference type="ARBA" id="ARBA00022889"/>
    </source>
</evidence>
<evidence type="ECO:0000313" key="15">
    <source>
        <dbReference type="Proteomes" id="UP000316079"/>
    </source>
</evidence>
<keyword evidence="15" id="KW-1185">Reference proteome</keyword>
<evidence type="ECO:0000256" key="8">
    <source>
        <dbReference type="ARBA" id="ARBA00022989"/>
    </source>
</evidence>
<dbReference type="EMBL" id="SRMA01026243">
    <property type="protein sequence ID" value="TRY86223.1"/>
    <property type="molecule type" value="Genomic_DNA"/>
</dbReference>
<dbReference type="FunFam" id="2.60.40.60:FF:000006">
    <property type="entry name" value="Protocadherin alpha 2"/>
    <property type="match status" value="1"/>
</dbReference>
<sequence>MESGGKGWRYSSLFFSTVCAMALFSPRASGQIRYSIPEEMPVSSFVGNIASDLGFEPKRLVSGKARVFTADSSEYIGLDKENGHLVVKNKIDREELCGEISACSVSFDLILENPMELYRVTVDIQDINDNSPVFPKSKIEQVISELAVVGARFPLESAIDPDVGVNALQKYTLQPTDHFKLNVQKNAAGHKNVEMVLHAPLDREKTKNHNLILTAFDGGKPQRSATVQINVIVLDVNDNPPVFSQSSYRTSVPENAVKGSIVTKVSASDADESSHSIQYYFEHATPTVKALFSIDSDSGEVKVIGDIDYEKHKQFTFKVKAKDHGDLTD</sequence>
<evidence type="ECO:0000256" key="10">
    <source>
        <dbReference type="ARBA" id="ARBA00023180"/>
    </source>
</evidence>
<comment type="caution">
    <text evidence="14">The sequence shown here is derived from an EMBL/GenBank/DDBJ whole genome shotgun (WGS) entry which is preliminary data.</text>
</comment>
<reference evidence="14 15" key="1">
    <citation type="journal article" date="2019" name="Sci. Data">
        <title>Hybrid genome assembly and annotation of Danionella translucida.</title>
        <authorList>
            <person name="Kadobianskyi M."/>
            <person name="Schulze L."/>
            <person name="Schuelke M."/>
            <person name="Judkewitz B."/>
        </authorList>
    </citation>
    <scope>NUCLEOTIDE SEQUENCE [LARGE SCALE GENOMIC DNA]</scope>
    <source>
        <strain evidence="14 15">Bolton</strain>
    </source>
</reference>
<keyword evidence="4 12" id="KW-0732">Signal</keyword>
<dbReference type="PANTHER" id="PTHR24028:SF296">
    <property type="entry name" value="PROTOCADHERIN 1 GAMMA 11 PRECURSOR-RELATED"/>
    <property type="match status" value="1"/>
</dbReference>
<dbReference type="Pfam" id="PF00028">
    <property type="entry name" value="Cadherin"/>
    <property type="match status" value="2"/>
</dbReference>
<evidence type="ECO:0000256" key="4">
    <source>
        <dbReference type="ARBA" id="ARBA00022729"/>
    </source>
</evidence>
<dbReference type="PRINTS" id="PR00205">
    <property type="entry name" value="CADHERIN"/>
</dbReference>
<keyword evidence="10" id="KW-0325">Glycoprotein</keyword>
<dbReference type="Proteomes" id="UP000316079">
    <property type="component" value="Unassembled WGS sequence"/>
</dbReference>
<dbReference type="GO" id="GO:0005886">
    <property type="term" value="C:plasma membrane"/>
    <property type="evidence" value="ECO:0007669"/>
    <property type="project" value="UniProtKB-SubCell"/>
</dbReference>
<dbReference type="FunFam" id="2.60.40.60:FF:000007">
    <property type="entry name" value="Protocadherin alpha 2"/>
    <property type="match status" value="1"/>
</dbReference>
<organism evidence="14 15">
    <name type="scientific">Danionella cerebrum</name>
    <dbReference type="NCBI Taxonomy" id="2873325"/>
    <lineage>
        <taxon>Eukaryota</taxon>
        <taxon>Metazoa</taxon>
        <taxon>Chordata</taxon>
        <taxon>Craniata</taxon>
        <taxon>Vertebrata</taxon>
        <taxon>Euteleostomi</taxon>
        <taxon>Actinopterygii</taxon>
        <taxon>Neopterygii</taxon>
        <taxon>Teleostei</taxon>
        <taxon>Ostariophysi</taxon>
        <taxon>Cypriniformes</taxon>
        <taxon>Danionidae</taxon>
        <taxon>Danioninae</taxon>
        <taxon>Danionella</taxon>
    </lineage>
</organism>
<dbReference type="Pfam" id="PF08266">
    <property type="entry name" value="Cadherin_2"/>
    <property type="match status" value="1"/>
</dbReference>
<feature type="chain" id="PRO_5022113644" description="Cadherin domain-containing protein" evidence="12">
    <location>
        <begin position="31"/>
        <end position="329"/>
    </location>
</feature>
<accession>A0A553Q8H1</accession>
<keyword evidence="5" id="KW-0677">Repeat</keyword>
<dbReference type="GO" id="GO:0009653">
    <property type="term" value="P:anatomical structure morphogenesis"/>
    <property type="evidence" value="ECO:0007669"/>
    <property type="project" value="UniProtKB-ARBA"/>
</dbReference>
<keyword evidence="9" id="KW-0472">Membrane</keyword>
<protein>
    <recommendedName>
        <fullName evidence="13">Cadherin domain-containing protein</fullName>
    </recommendedName>
</protein>
<keyword evidence="6 11" id="KW-0106">Calcium</keyword>
<dbReference type="AlphaFoldDB" id="A0A553Q8H1"/>
<dbReference type="InterPro" id="IPR002126">
    <property type="entry name" value="Cadherin-like_dom"/>
</dbReference>
<evidence type="ECO:0000256" key="11">
    <source>
        <dbReference type="PROSITE-ProRule" id="PRU00043"/>
    </source>
</evidence>
<dbReference type="InterPro" id="IPR050174">
    <property type="entry name" value="Protocadherin/Cadherin-CA"/>
</dbReference>
<name>A0A553Q8H1_9TELE</name>
<dbReference type="PANTHER" id="PTHR24028">
    <property type="entry name" value="CADHERIN-87A"/>
    <property type="match status" value="1"/>
</dbReference>
<feature type="domain" description="Cadherin" evidence="13">
    <location>
        <begin position="135"/>
        <end position="243"/>
    </location>
</feature>
<dbReference type="PROSITE" id="PS50268">
    <property type="entry name" value="CADHERIN_2"/>
    <property type="match status" value="3"/>
</dbReference>
<feature type="domain" description="Cadherin" evidence="13">
    <location>
        <begin position="244"/>
        <end position="325"/>
    </location>
</feature>
<dbReference type="GO" id="GO:0007156">
    <property type="term" value="P:homophilic cell adhesion via plasma membrane adhesion molecules"/>
    <property type="evidence" value="ECO:0007669"/>
    <property type="project" value="InterPro"/>
</dbReference>
<dbReference type="InterPro" id="IPR013164">
    <property type="entry name" value="Cadherin_N"/>
</dbReference>
<feature type="signal peptide" evidence="12">
    <location>
        <begin position="1"/>
        <end position="30"/>
    </location>
</feature>
<evidence type="ECO:0000256" key="1">
    <source>
        <dbReference type="ARBA" id="ARBA00004251"/>
    </source>
</evidence>
<evidence type="ECO:0000313" key="14">
    <source>
        <dbReference type="EMBL" id="TRY86223.1"/>
    </source>
</evidence>
<dbReference type="InterPro" id="IPR015919">
    <property type="entry name" value="Cadherin-like_sf"/>
</dbReference>
<evidence type="ECO:0000259" key="13">
    <source>
        <dbReference type="PROSITE" id="PS50268"/>
    </source>
</evidence>
<dbReference type="Gene3D" id="2.60.40.60">
    <property type="entry name" value="Cadherins"/>
    <property type="match status" value="3"/>
</dbReference>
<keyword evidence="7" id="KW-0130">Cell adhesion</keyword>